<reference evidence="1" key="1">
    <citation type="submission" date="2020-11" db="EMBL/GenBank/DDBJ databases">
        <authorList>
            <person name="Whitehead M."/>
        </authorList>
    </citation>
    <scope>NUCLEOTIDE SEQUENCE</scope>
    <source>
        <strain evidence="1">EGII</strain>
    </source>
</reference>
<name>A0A811UPS4_CERCA</name>
<accession>A0A811UPS4</accession>
<dbReference type="AlphaFoldDB" id="A0A811UPS4"/>
<dbReference type="Proteomes" id="UP000606786">
    <property type="component" value="Unassembled WGS sequence"/>
</dbReference>
<evidence type="ECO:0000313" key="1">
    <source>
        <dbReference type="EMBL" id="CAD7001099.1"/>
    </source>
</evidence>
<evidence type="ECO:0000313" key="2">
    <source>
        <dbReference type="Proteomes" id="UP000606786"/>
    </source>
</evidence>
<sequence>MAMDMNSTLAIPVTITSPVLSTANISAIRKRISDKNSMSLSSGFILNSSVILFTTFRKLTSLNSQQEPFYRYTKFESADTSMSRLEQSAGFPTTERGSKNYEEGYPEFPKFYLQKGLDTMVIEKSTPVKLLNHTRH</sequence>
<gene>
    <name evidence="1" type="ORF">CCAP1982_LOCUS9571</name>
</gene>
<proteinExistence type="predicted"/>
<dbReference type="EMBL" id="CAJHJT010000023">
    <property type="protein sequence ID" value="CAD7001099.1"/>
    <property type="molecule type" value="Genomic_DNA"/>
</dbReference>
<comment type="caution">
    <text evidence="1">The sequence shown here is derived from an EMBL/GenBank/DDBJ whole genome shotgun (WGS) entry which is preliminary data.</text>
</comment>
<dbReference type="OrthoDB" id="5830876at2759"/>
<organism evidence="1 2">
    <name type="scientific">Ceratitis capitata</name>
    <name type="common">Mediterranean fruit fly</name>
    <name type="synonym">Tephritis capitata</name>
    <dbReference type="NCBI Taxonomy" id="7213"/>
    <lineage>
        <taxon>Eukaryota</taxon>
        <taxon>Metazoa</taxon>
        <taxon>Ecdysozoa</taxon>
        <taxon>Arthropoda</taxon>
        <taxon>Hexapoda</taxon>
        <taxon>Insecta</taxon>
        <taxon>Pterygota</taxon>
        <taxon>Neoptera</taxon>
        <taxon>Endopterygota</taxon>
        <taxon>Diptera</taxon>
        <taxon>Brachycera</taxon>
        <taxon>Muscomorpha</taxon>
        <taxon>Tephritoidea</taxon>
        <taxon>Tephritidae</taxon>
        <taxon>Ceratitis</taxon>
        <taxon>Ceratitis</taxon>
    </lineage>
</organism>
<keyword evidence="2" id="KW-1185">Reference proteome</keyword>
<protein>
    <submittedName>
        <fullName evidence="1">(Mediterranean fruit fly) hypothetical protein</fullName>
    </submittedName>
</protein>